<evidence type="ECO:0000259" key="12">
    <source>
        <dbReference type="PROSITE" id="PS51163"/>
    </source>
</evidence>
<dbReference type="NCBIfam" id="TIGR00057">
    <property type="entry name" value="L-threonylcarbamoyladenylate synthase"/>
    <property type="match status" value="1"/>
</dbReference>
<comment type="caution">
    <text evidence="13">The sequence shown here is derived from an EMBL/GenBank/DDBJ whole genome shotgun (WGS) entry which is preliminary data.</text>
</comment>
<dbReference type="GO" id="GO:0008033">
    <property type="term" value="P:tRNA processing"/>
    <property type="evidence" value="ECO:0007669"/>
    <property type="project" value="UniProtKB-KW"/>
</dbReference>
<evidence type="ECO:0000256" key="10">
    <source>
        <dbReference type="ARBA" id="ARBA00029774"/>
    </source>
</evidence>
<evidence type="ECO:0000256" key="9">
    <source>
        <dbReference type="ARBA" id="ARBA00022840"/>
    </source>
</evidence>
<dbReference type="PANTHER" id="PTHR17490:SF16">
    <property type="entry name" value="THREONYLCARBAMOYL-AMP SYNTHASE"/>
    <property type="match status" value="1"/>
</dbReference>
<evidence type="ECO:0000256" key="8">
    <source>
        <dbReference type="ARBA" id="ARBA00022741"/>
    </source>
</evidence>
<feature type="domain" description="YrdC-like" evidence="12">
    <location>
        <begin position="15"/>
        <end position="200"/>
    </location>
</feature>
<evidence type="ECO:0000256" key="6">
    <source>
        <dbReference type="ARBA" id="ARBA00022694"/>
    </source>
</evidence>
<comment type="similarity">
    <text evidence="2">Belongs to the SUA5 family.</text>
</comment>
<dbReference type="OrthoDB" id="9814580at2"/>
<comment type="catalytic activity">
    <reaction evidence="11">
        <text>L-threonine + hydrogencarbonate + ATP = L-threonylcarbamoyladenylate + diphosphate + H2O</text>
        <dbReference type="Rhea" id="RHEA:36407"/>
        <dbReference type="ChEBI" id="CHEBI:15377"/>
        <dbReference type="ChEBI" id="CHEBI:17544"/>
        <dbReference type="ChEBI" id="CHEBI:30616"/>
        <dbReference type="ChEBI" id="CHEBI:33019"/>
        <dbReference type="ChEBI" id="CHEBI:57926"/>
        <dbReference type="ChEBI" id="CHEBI:73682"/>
        <dbReference type="EC" id="2.7.7.87"/>
    </reaction>
</comment>
<dbReference type="SUPFAM" id="SSF55821">
    <property type="entry name" value="YrdC/RibB"/>
    <property type="match status" value="1"/>
</dbReference>
<dbReference type="GO" id="GO:0005737">
    <property type="term" value="C:cytoplasm"/>
    <property type="evidence" value="ECO:0007669"/>
    <property type="project" value="UniProtKB-SubCell"/>
</dbReference>
<dbReference type="InterPro" id="IPR050156">
    <property type="entry name" value="TC-AMP_synthase_SUA5"/>
</dbReference>
<evidence type="ECO:0000313" key="14">
    <source>
        <dbReference type="Proteomes" id="UP000759246"/>
    </source>
</evidence>
<dbReference type="EMBL" id="JABZGF010000007">
    <property type="protein sequence ID" value="MBF0965726.1"/>
    <property type="molecule type" value="Genomic_DNA"/>
</dbReference>
<evidence type="ECO:0000256" key="5">
    <source>
        <dbReference type="ARBA" id="ARBA00022679"/>
    </source>
</evidence>
<dbReference type="GO" id="GO:0000049">
    <property type="term" value="F:tRNA binding"/>
    <property type="evidence" value="ECO:0007669"/>
    <property type="project" value="TreeGrafter"/>
</dbReference>
<dbReference type="EC" id="2.7.7.87" evidence="3"/>
<dbReference type="InterPro" id="IPR006070">
    <property type="entry name" value="Sua5-like_dom"/>
</dbReference>
<protein>
    <recommendedName>
        <fullName evidence="10">L-threonylcarbamoyladenylate synthase</fullName>
        <ecNumber evidence="3">2.7.7.87</ecNumber>
    </recommendedName>
    <alternativeName>
        <fullName evidence="10">L-threonylcarbamoyladenylate synthase</fullName>
    </alternativeName>
</protein>
<evidence type="ECO:0000256" key="11">
    <source>
        <dbReference type="ARBA" id="ARBA00048366"/>
    </source>
</evidence>
<gene>
    <name evidence="13" type="ORF">HXK09_00870</name>
</gene>
<dbReference type="AlphaFoldDB" id="A0A929WVF8"/>
<evidence type="ECO:0000256" key="2">
    <source>
        <dbReference type="ARBA" id="ARBA00007663"/>
    </source>
</evidence>
<keyword evidence="9" id="KW-0067">ATP-binding</keyword>
<dbReference type="Pfam" id="PF01300">
    <property type="entry name" value="Sua5_yciO_yrdC"/>
    <property type="match status" value="1"/>
</dbReference>
<evidence type="ECO:0000256" key="7">
    <source>
        <dbReference type="ARBA" id="ARBA00022695"/>
    </source>
</evidence>
<keyword evidence="4" id="KW-0963">Cytoplasm</keyword>
<dbReference type="GO" id="GO:0003725">
    <property type="term" value="F:double-stranded RNA binding"/>
    <property type="evidence" value="ECO:0007669"/>
    <property type="project" value="InterPro"/>
</dbReference>
<dbReference type="PROSITE" id="PS51163">
    <property type="entry name" value="YRDC"/>
    <property type="match status" value="1"/>
</dbReference>
<evidence type="ECO:0000256" key="1">
    <source>
        <dbReference type="ARBA" id="ARBA00004496"/>
    </source>
</evidence>
<accession>A0A929WVF8</accession>
<keyword evidence="7" id="KW-0548">Nucleotidyltransferase</keyword>
<comment type="subcellular location">
    <subcellularLocation>
        <location evidence="1">Cytoplasm</location>
    </subcellularLocation>
</comment>
<dbReference type="InterPro" id="IPR017945">
    <property type="entry name" value="DHBP_synth_RibB-like_a/b_dom"/>
</dbReference>
<dbReference type="Proteomes" id="UP000759246">
    <property type="component" value="Unassembled WGS sequence"/>
</dbReference>
<dbReference type="Gene3D" id="3.90.870.10">
    <property type="entry name" value="DHBP synthase"/>
    <property type="match status" value="1"/>
</dbReference>
<sequence>MSTETILRAIPSLSADDLAVASRELRNGRLLVVPTDTVYGIGCDAANPSAVADVLAAKGRGRQMPPPVLVSCANALDDLCVDVPDYARALARAFWPGGLTLILRARPDLGWDLGETGGTIGVRMPDQPALLALLRTFGPMAVTSANLTGEPPATSITEAVSSFGSCVAAYLDAGPTESATASSIVDCSHGDPRMIRRGTISLEELTSAAGLSIVDVQGARP</sequence>
<dbReference type="GO" id="GO:0005524">
    <property type="term" value="F:ATP binding"/>
    <property type="evidence" value="ECO:0007669"/>
    <property type="project" value="UniProtKB-KW"/>
</dbReference>
<keyword evidence="6" id="KW-0819">tRNA processing</keyword>
<reference evidence="13" key="1">
    <citation type="submission" date="2020-04" db="EMBL/GenBank/DDBJ databases">
        <title>Deep metagenomics examines the oral microbiome during advanced dental caries in children, revealing novel taxa and co-occurrences with host molecules.</title>
        <authorList>
            <person name="Baker J.L."/>
            <person name="Morton J.T."/>
            <person name="Dinis M."/>
            <person name="Alvarez R."/>
            <person name="Tran N.C."/>
            <person name="Knight R."/>
            <person name="Edlund A."/>
        </authorList>
    </citation>
    <scope>NUCLEOTIDE SEQUENCE</scope>
    <source>
        <strain evidence="13">JCVI_30_bin.13</strain>
    </source>
</reference>
<keyword evidence="8" id="KW-0547">Nucleotide-binding</keyword>
<dbReference type="RefSeq" id="WP_073983110.1">
    <property type="nucleotide sequence ID" value="NZ_CAJZKY010000018.1"/>
</dbReference>
<dbReference type="PANTHER" id="PTHR17490">
    <property type="entry name" value="SUA5"/>
    <property type="match status" value="1"/>
</dbReference>
<evidence type="ECO:0000256" key="4">
    <source>
        <dbReference type="ARBA" id="ARBA00022490"/>
    </source>
</evidence>
<dbReference type="GO" id="GO:0006450">
    <property type="term" value="P:regulation of translational fidelity"/>
    <property type="evidence" value="ECO:0007669"/>
    <property type="project" value="TreeGrafter"/>
</dbReference>
<keyword evidence="5" id="KW-0808">Transferase</keyword>
<organism evidence="13 14">
    <name type="scientific">Actinomyces bouchesdurhonensis</name>
    <dbReference type="NCBI Taxonomy" id="1852361"/>
    <lineage>
        <taxon>Bacteria</taxon>
        <taxon>Bacillati</taxon>
        <taxon>Actinomycetota</taxon>
        <taxon>Actinomycetes</taxon>
        <taxon>Actinomycetales</taxon>
        <taxon>Actinomycetaceae</taxon>
        <taxon>Actinomyces</taxon>
    </lineage>
</organism>
<evidence type="ECO:0000256" key="3">
    <source>
        <dbReference type="ARBA" id="ARBA00012584"/>
    </source>
</evidence>
<dbReference type="GO" id="GO:0061710">
    <property type="term" value="F:L-threonylcarbamoyladenylate synthase"/>
    <property type="evidence" value="ECO:0007669"/>
    <property type="project" value="UniProtKB-EC"/>
</dbReference>
<name>A0A929WVF8_9ACTO</name>
<proteinExistence type="inferred from homology"/>
<evidence type="ECO:0000313" key="13">
    <source>
        <dbReference type="EMBL" id="MBF0965726.1"/>
    </source>
</evidence>